<dbReference type="AlphaFoldDB" id="A0A6J7KZG3"/>
<reference evidence="1" key="1">
    <citation type="submission" date="2020-05" db="EMBL/GenBank/DDBJ databases">
        <authorList>
            <person name="Chiriac C."/>
            <person name="Salcher M."/>
            <person name="Ghai R."/>
            <person name="Kavagutti S V."/>
        </authorList>
    </citation>
    <scope>NUCLEOTIDE SEQUENCE</scope>
</reference>
<accession>A0A6J7KZG3</accession>
<sequence length="49" mass="5437">MWAKEIREIGPTLQQLVQRSRACAANSSQGLRSPKRPEALTVVLMDQAT</sequence>
<gene>
    <name evidence="1" type="ORF">UFOPK3752_02184</name>
</gene>
<dbReference type="EMBL" id="CAFBND010000141">
    <property type="protein sequence ID" value="CAB4959519.1"/>
    <property type="molecule type" value="Genomic_DNA"/>
</dbReference>
<protein>
    <submittedName>
        <fullName evidence="1">Unannotated protein</fullName>
    </submittedName>
</protein>
<proteinExistence type="predicted"/>
<organism evidence="1">
    <name type="scientific">freshwater metagenome</name>
    <dbReference type="NCBI Taxonomy" id="449393"/>
    <lineage>
        <taxon>unclassified sequences</taxon>
        <taxon>metagenomes</taxon>
        <taxon>ecological metagenomes</taxon>
    </lineage>
</organism>
<evidence type="ECO:0000313" key="1">
    <source>
        <dbReference type="EMBL" id="CAB4959519.1"/>
    </source>
</evidence>
<name>A0A6J7KZG3_9ZZZZ</name>